<proteinExistence type="predicted"/>
<comment type="caution">
    <text evidence="1">The sequence shown here is derived from an EMBL/GenBank/DDBJ whole genome shotgun (WGS) entry which is preliminary data.</text>
</comment>
<dbReference type="EMBL" id="AGBW02010474">
    <property type="protein sequence ID" value="OWR48442.1"/>
    <property type="molecule type" value="Genomic_DNA"/>
</dbReference>
<dbReference type="AlphaFoldDB" id="A0A212F3Z7"/>
<reference evidence="1 2" key="1">
    <citation type="journal article" date="2011" name="Cell">
        <title>The monarch butterfly genome yields insights into long-distance migration.</title>
        <authorList>
            <person name="Zhan S."/>
            <person name="Merlin C."/>
            <person name="Boore J.L."/>
            <person name="Reppert S.M."/>
        </authorList>
    </citation>
    <scope>NUCLEOTIDE SEQUENCE [LARGE SCALE GENOMIC DNA]</scope>
    <source>
        <strain evidence="1">F-2</strain>
    </source>
</reference>
<sequence>MMTSTPKSEKCIQGEDVEMHGASTFTLVGPTAVSQGSRASAAAPLLRFAPFVIETSREQHAPLTISSFVRCSGE</sequence>
<dbReference type="KEGG" id="dpl:KGM_204404"/>
<name>A0A212F3Z7_DANPL</name>
<evidence type="ECO:0000313" key="1">
    <source>
        <dbReference type="EMBL" id="OWR48442.1"/>
    </source>
</evidence>
<gene>
    <name evidence="1" type="ORF">KGM_204404</name>
</gene>
<dbReference type="Proteomes" id="UP000007151">
    <property type="component" value="Unassembled WGS sequence"/>
</dbReference>
<dbReference type="InParanoid" id="A0A212F3Z7"/>
<evidence type="ECO:0000313" key="2">
    <source>
        <dbReference type="Proteomes" id="UP000007151"/>
    </source>
</evidence>
<keyword evidence="2" id="KW-1185">Reference proteome</keyword>
<protein>
    <submittedName>
        <fullName evidence="1">Uncharacterized protein</fullName>
    </submittedName>
</protein>
<accession>A0A212F3Z7</accession>
<organism evidence="1 2">
    <name type="scientific">Danaus plexippus plexippus</name>
    <dbReference type="NCBI Taxonomy" id="278856"/>
    <lineage>
        <taxon>Eukaryota</taxon>
        <taxon>Metazoa</taxon>
        <taxon>Ecdysozoa</taxon>
        <taxon>Arthropoda</taxon>
        <taxon>Hexapoda</taxon>
        <taxon>Insecta</taxon>
        <taxon>Pterygota</taxon>
        <taxon>Neoptera</taxon>
        <taxon>Endopterygota</taxon>
        <taxon>Lepidoptera</taxon>
        <taxon>Glossata</taxon>
        <taxon>Ditrysia</taxon>
        <taxon>Papilionoidea</taxon>
        <taxon>Nymphalidae</taxon>
        <taxon>Danainae</taxon>
        <taxon>Danaini</taxon>
        <taxon>Danaina</taxon>
        <taxon>Danaus</taxon>
        <taxon>Danaus</taxon>
    </lineage>
</organism>